<keyword evidence="2" id="KW-0175">Coiled coil</keyword>
<evidence type="ECO:0000313" key="6">
    <source>
        <dbReference type="Proteomes" id="UP000325286"/>
    </source>
</evidence>
<dbReference type="PROSITE" id="PS51123">
    <property type="entry name" value="OMPA_2"/>
    <property type="match status" value="1"/>
</dbReference>
<dbReference type="GO" id="GO:0016020">
    <property type="term" value="C:membrane"/>
    <property type="evidence" value="ECO:0007669"/>
    <property type="project" value="UniProtKB-UniRule"/>
</dbReference>
<proteinExistence type="predicted"/>
<dbReference type="CDD" id="cd07185">
    <property type="entry name" value="OmpA_C-like"/>
    <property type="match status" value="1"/>
</dbReference>
<dbReference type="SUPFAM" id="SSF103088">
    <property type="entry name" value="OmpA-like"/>
    <property type="match status" value="1"/>
</dbReference>
<feature type="coiled-coil region" evidence="2">
    <location>
        <begin position="68"/>
        <end position="130"/>
    </location>
</feature>
<evidence type="ECO:0000256" key="2">
    <source>
        <dbReference type="SAM" id="Coils"/>
    </source>
</evidence>
<keyword evidence="1 3" id="KW-0472">Membrane</keyword>
<evidence type="ECO:0000259" key="4">
    <source>
        <dbReference type="PROSITE" id="PS51123"/>
    </source>
</evidence>
<dbReference type="InterPro" id="IPR036737">
    <property type="entry name" value="OmpA-like_sf"/>
</dbReference>
<keyword evidence="5" id="KW-0449">Lipoprotein</keyword>
<organism evidence="5 6">
    <name type="scientific">Roseimaritima ulvae</name>
    <dbReference type="NCBI Taxonomy" id="980254"/>
    <lineage>
        <taxon>Bacteria</taxon>
        <taxon>Pseudomonadati</taxon>
        <taxon>Planctomycetota</taxon>
        <taxon>Planctomycetia</taxon>
        <taxon>Pirellulales</taxon>
        <taxon>Pirellulaceae</taxon>
        <taxon>Roseimaritima</taxon>
    </lineage>
</organism>
<name>A0A5B9QQS4_9BACT</name>
<keyword evidence="3" id="KW-1133">Transmembrane helix</keyword>
<gene>
    <name evidence="5" type="primary">yiaD</name>
    <name evidence="5" type="ORF">UC8_34790</name>
</gene>
<evidence type="ECO:0000256" key="3">
    <source>
        <dbReference type="SAM" id="Phobius"/>
    </source>
</evidence>
<dbReference type="Pfam" id="PF00691">
    <property type="entry name" value="OmpA"/>
    <property type="match status" value="1"/>
</dbReference>
<dbReference type="AlphaFoldDB" id="A0A5B9QQS4"/>
<dbReference type="KEGG" id="rul:UC8_34790"/>
<dbReference type="InterPro" id="IPR050330">
    <property type="entry name" value="Bact_OuterMem_StrucFunc"/>
</dbReference>
<accession>A0A5B9QQS4</accession>
<dbReference type="PANTHER" id="PTHR30329">
    <property type="entry name" value="STATOR ELEMENT OF FLAGELLAR MOTOR COMPLEX"/>
    <property type="match status" value="1"/>
</dbReference>
<dbReference type="PANTHER" id="PTHR30329:SF21">
    <property type="entry name" value="LIPOPROTEIN YIAD-RELATED"/>
    <property type="match status" value="1"/>
</dbReference>
<feature type="transmembrane region" description="Helical" evidence="3">
    <location>
        <begin position="21"/>
        <end position="40"/>
    </location>
</feature>
<dbReference type="Gene3D" id="3.30.1330.60">
    <property type="entry name" value="OmpA-like domain"/>
    <property type="match status" value="1"/>
</dbReference>
<dbReference type="Proteomes" id="UP000325286">
    <property type="component" value="Chromosome"/>
</dbReference>
<feature type="domain" description="OmpA-like" evidence="4">
    <location>
        <begin position="170"/>
        <end position="293"/>
    </location>
</feature>
<sequence>MNHHPHNQYTLLSRPRRGRPRPLPALVAVLGGCAVLVLAGCTNNPYMAGPTTWQTAAPPGVAPQDAQLAELQRRVQHLDDNNRQLHTQVAQAEQQVQVYRDELSLVRQQLAETAGQLEQTRMAASNAEQQFRGLKASTQFRGGATIKANTNLQAMAQGLELGGLAVIPDGDKLRIVLPADQIFQLNTANPQAQSVSIVDPVAAAIRARFPRQRIGVEGHTDGSPLYGGQFRTPQQLSAAQAVAVLEMLSVRGGLPQQQLFTSAMGAASPRYDNSTAAGRAANRRLEIVIYPDSFQ</sequence>
<dbReference type="EMBL" id="CP042914">
    <property type="protein sequence ID" value="QEG41457.1"/>
    <property type="molecule type" value="Genomic_DNA"/>
</dbReference>
<dbReference type="InterPro" id="IPR006665">
    <property type="entry name" value="OmpA-like"/>
</dbReference>
<keyword evidence="6" id="KW-1185">Reference proteome</keyword>
<reference evidence="5 6" key="1">
    <citation type="submission" date="2019-08" db="EMBL/GenBank/DDBJ databases">
        <title>Deep-cultivation of Planctomycetes and their phenomic and genomic characterization uncovers novel biology.</title>
        <authorList>
            <person name="Wiegand S."/>
            <person name="Jogler M."/>
            <person name="Boedeker C."/>
            <person name="Pinto D."/>
            <person name="Vollmers J."/>
            <person name="Rivas-Marin E."/>
            <person name="Kohn T."/>
            <person name="Peeters S.H."/>
            <person name="Heuer A."/>
            <person name="Rast P."/>
            <person name="Oberbeckmann S."/>
            <person name="Bunk B."/>
            <person name="Jeske O."/>
            <person name="Meyerdierks A."/>
            <person name="Storesund J.E."/>
            <person name="Kallscheuer N."/>
            <person name="Luecker S."/>
            <person name="Lage O.M."/>
            <person name="Pohl T."/>
            <person name="Merkel B.J."/>
            <person name="Hornburger P."/>
            <person name="Mueller R.-W."/>
            <person name="Bruemmer F."/>
            <person name="Labrenz M."/>
            <person name="Spormann A.M."/>
            <person name="Op den Camp H."/>
            <person name="Overmann J."/>
            <person name="Amann R."/>
            <person name="Jetten M.S.M."/>
            <person name="Mascher T."/>
            <person name="Medema M.H."/>
            <person name="Devos D.P."/>
            <person name="Kaster A.-K."/>
            <person name="Ovreas L."/>
            <person name="Rohde M."/>
            <person name="Galperin M.Y."/>
            <person name="Jogler C."/>
        </authorList>
    </citation>
    <scope>NUCLEOTIDE SEQUENCE [LARGE SCALE GENOMIC DNA]</scope>
    <source>
        <strain evidence="5 6">UC8</strain>
    </source>
</reference>
<evidence type="ECO:0000313" key="5">
    <source>
        <dbReference type="EMBL" id="QEG41457.1"/>
    </source>
</evidence>
<protein>
    <submittedName>
        <fullName evidence="5">Putative lipoprotein YiaD</fullName>
    </submittedName>
</protein>
<keyword evidence="3" id="KW-0812">Transmembrane</keyword>
<evidence type="ECO:0000256" key="1">
    <source>
        <dbReference type="PROSITE-ProRule" id="PRU00473"/>
    </source>
</evidence>